<keyword evidence="8" id="KW-0479">Metal-binding</keyword>
<organism evidence="12 13">
    <name type="scientific">Arachis duranensis</name>
    <name type="common">Wild peanut</name>
    <dbReference type="NCBI Taxonomy" id="130453"/>
    <lineage>
        <taxon>Eukaryota</taxon>
        <taxon>Viridiplantae</taxon>
        <taxon>Streptophyta</taxon>
        <taxon>Embryophyta</taxon>
        <taxon>Tracheophyta</taxon>
        <taxon>Spermatophyta</taxon>
        <taxon>Magnoliopsida</taxon>
        <taxon>eudicotyledons</taxon>
        <taxon>Gunneridae</taxon>
        <taxon>Pentapetalae</taxon>
        <taxon>rosids</taxon>
        <taxon>fabids</taxon>
        <taxon>Fabales</taxon>
        <taxon>Fabaceae</taxon>
        <taxon>Papilionoideae</taxon>
        <taxon>50 kb inversion clade</taxon>
        <taxon>dalbergioids sensu lato</taxon>
        <taxon>Dalbergieae</taxon>
        <taxon>Pterocarpus clade</taxon>
        <taxon>Arachis</taxon>
    </lineage>
</organism>
<dbReference type="GO" id="GO:0008233">
    <property type="term" value="F:peptidase activity"/>
    <property type="evidence" value="ECO:0007669"/>
    <property type="project" value="UniProtKB-KW"/>
</dbReference>
<dbReference type="GO" id="GO:0003964">
    <property type="term" value="F:RNA-directed DNA polymerase activity"/>
    <property type="evidence" value="ECO:0007669"/>
    <property type="project" value="UniProtKB-KW"/>
</dbReference>
<keyword evidence="8" id="KW-0863">Zinc-finger</keyword>
<feature type="region of interest" description="Disordered" evidence="9">
    <location>
        <begin position="252"/>
        <end position="271"/>
    </location>
</feature>
<dbReference type="InterPro" id="IPR043128">
    <property type="entry name" value="Rev_trsase/Diguanyl_cyclase"/>
</dbReference>
<keyword evidence="5" id="KW-0255">Endonuclease</keyword>
<evidence type="ECO:0000256" key="8">
    <source>
        <dbReference type="PROSITE-ProRule" id="PRU00047"/>
    </source>
</evidence>
<reference evidence="13" key="2">
    <citation type="submission" date="2025-08" db="UniProtKB">
        <authorList>
            <consortium name="RefSeq"/>
        </authorList>
    </citation>
    <scope>IDENTIFICATION</scope>
    <source>
        <tissue evidence="13">Whole plant</tissue>
    </source>
</reference>
<dbReference type="GO" id="GO:0003676">
    <property type="term" value="F:nucleic acid binding"/>
    <property type="evidence" value="ECO:0007669"/>
    <property type="project" value="InterPro"/>
</dbReference>
<evidence type="ECO:0000256" key="6">
    <source>
        <dbReference type="ARBA" id="ARBA00022801"/>
    </source>
</evidence>
<keyword evidence="7" id="KW-0695">RNA-directed DNA polymerase</keyword>
<dbReference type="PANTHER" id="PTHR24559">
    <property type="entry name" value="TRANSPOSON TY3-I GAG-POL POLYPROTEIN"/>
    <property type="match status" value="1"/>
</dbReference>
<proteinExistence type="predicted"/>
<keyword evidence="2" id="KW-0808">Transferase</keyword>
<keyword evidence="1" id="KW-0645">Protease</keyword>
<feature type="region of interest" description="Disordered" evidence="9">
    <location>
        <begin position="22"/>
        <end position="51"/>
    </location>
</feature>
<dbReference type="InterPro" id="IPR043502">
    <property type="entry name" value="DNA/RNA_pol_sf"/>
</dbReference>
<evidence type="ECO:0000256" key="1">
    <source>
        <dbReference type="ARBA" id="ARBA00022670"/>
    </source>
</evidence>
<dbReference type="Pfam" id="PF00078">
    <property type="entry name" value="RVT_1"/>
    <property type="match status" value="1"/>
</dbReference>
<dbReference type="PANTHER" id="PTHR24559:SF447">
    <property type="entry name" value="RNA-DIRECTED DNA POLYMERASE HOMOLOG"/>
    <property type="match status" value="1"/>
</dbReference>
<dbReference type="InterPro" id="IPR036875">
    <property type="entry name" value="Znf_CCHC_sf"/>
</dbReference>
<feature type="compositionally biased region" description="Gly residues" evidence="9">
    <location>
        <begin position="26"/>
        <end position="36"/>
    </location>
</feature>
<dbReference type="SUPFAM" id="SSF50630">
    <property type="entry name" value="Acid proteases"/>
    <property type="match status" value="1"/>
</dbReference>
<dbReference type="InterPro" id="IPR053134">
    <property type="entry name" value="RNA-dir_DNA_polymerase"/>
</dbReference>
<keyword evidence="12" id="KW-1185">Reference proteome</keyword>
<dbReference type="PROSITE" id="PS50878">
    <property type="entry name" value="RT_POL"/>
    <property type="match status" value="1"/>
</dbReference>
<dbReference type="SMART" id="SM00343">
    <property type="entry name" value="ZnF_C2HC"/>
    <property type="match status" value="1"/>
</dbReference>
<keyword evidence="4" id="KW-0540">Nuclease</keyword>
<dbReference type="InterPro" id="IPR000477">
    <property type="entry name" value="RT_dom"/>
</dbReference>
<evidence type="ECO:0000256" key="7">
    <source>
        <dbReference type="ARBA" id="ARBA00022918"/>
    </source>
</evidence>
<accession>A0A9C6TYP7</accession>
<dbReference type="Gene3D" id="3.30.70.270">
    <property type="match status" value="1"/>
</dbReference>
<dbReference type="AlphaFoldDB" id="A0A9C6TYP7"/>
<dbReference type="PROSITE" id="PS50158">
    <property type="entry name" value="ZF_CCHC"/>
    <property type="match status" value="1"/>
</dbReference>
<dbReference type="GO" id="GO:0006508">
    <property type="term" value="P:proteolysis"/>
    <property type="evidence" value="ECO:0007669"/>
    <property type="project" value="UniProtKB-KW"/>
</dbReference>
<dbReference type="KEGG" id="adu:107489254"/>
<feature type="compositionally biased region" description="Low complexity" evidence="9">
    <location>
        <begin position="37"/>
        <end position="47"/>
    </location>
</feature>
<dbReference type="Gene3D" id="3.10.10.10">
    <property type="entry name" value="HIV Type 1 Reverse Transcriptase, subunit A, domain 1"/>
    <property type="match status" value="1"/>
</dbReference>
<dbReference type="InterPro" id="IPR005162">
    <property type="entry name" value="Retrotrans_gag_dom"/>
</dbReference>
<evidence type="ECO:0000256" key="2">
    <source>
        <dbReference type="ARBA" id="ARBA00022679"/>
    </source>
</evidence>
<evidence type="ECO:0000256" key="4">
    <source>
        <dbReference type="ARBA" id="ARBA00022722"/>
    </source>
</evidence>
<dbReference type="InterPro" id="IPR021109">
    <property type="entry name" value="Peptidase_aspartic_dom_sf"/>
</dbReference>
<evidence type="ECO:0000313" key="13">
    <source>
        <dbReference type="RefSeq" id="XP_052117673.1"/>
    </source>
</evidence>
<dbReference type="SUPFAM" id="SSF56672">
    <property type="entry name" value="DNA/RNA polymerases"/>
    <property type="match status" value="1"/>
</dbReference>
<evidence type="ECO:0000259" key="11">
    <source>
        <dbReference type="PROSITE" id="PS50878"/>
    </source>
</evidence>
<dbReference type="CDD" id="cd00303">
    <property type="entry name" value="retropepsin_like"/>
    <property type="match status" value="1"/>
</dbReference>
<dbReference type="GO" id="GO:0008270">
    <property type="term" value="F:zinc ion binding"/>
    <property type="evidence" value="ECO:0007669"/>
    <property type="project" value="UniProtKB-KW"/>
</dbReference>
<dbReference type="FunFam" id="3.10.10.10:FF:000007">
    <property type="entry name" value="Retrovirus-related Pol polyprotein from transposon 17.6-like Protein"/>
    <property type="match status" value="1"/>
</dbReference>
<evidence type="ECO:0000259" key="10">
    <source>
        <dbReference type="PROSITE" id="PS50158"/>
    </source>
</evidence>
<reference evidence="12" key="1">
    <citation type="journal article" date="2016" name="Nat. Genet.">
        <title>The genome sequences of Arachis duranensis and Arachis ipaensis, the diploid ancestors of cultivated peanut.</title>
        <authorList>
            <person name="Bertioli D.J."/>
            <person name="Cannon S.B."/>
            <person name="Froenicke L."/>
            <person name="Huang G."/>
            <person name="Farmer A.D."/>
            <person name="Cannon E.K."/>
            <person name="Liu X."/>
            <person name="Gao D."/>
            <person name="Clevenger J."/>
            <person name="Dash S."/>
            <person name="Ren L."/>
            <person name="Moretzsohn M.C."/>
            <person name="Shirasawa K."/>
            <person name="Huang W."/>
            <person name="Vidigal B."/>
            <person name="Abernathy B."/>
            <person name="Chu Y."/>
            <person name="Niederhuth C.E."/>
            <person name="Umale P."/>
            <person name="Araujo A.C."/>
            <person name="Kozik A."/>
            <person name="Kim K.D."/>
            <person name="Burow M.D."/>
            <person name="Varshney R.K."/>
            <person name="Wang X."/>
            <person name="Zhang X."/>
            <person name="Barkley N."/>
            <person name="Guimaraes P.M."/>
            <person name="Isobe S."/>
            <person name="Guo B."/>
            <person name="Liao B."/>
            <person name="Stalker H.T."/>
            <person name="Schmitz R.J."/>
            <person name="Scheffler B.E."/>
            <person name="Leal-Bertioli S.C."/>
            <person name="Xun X."/>
            <person name="Jackson S.A."/>
            <person name="Michelmore R."/>
            <person name="Ozias-Akins P."/>
        </authorList>
    </citation>
    <scope>NUCLEOTIDE SEQUENCE [LARGE SCALE GENOMIC DNA]</scope>
    <source>
        <strain evidence="12">cv. V14167</strain>
    </source>
</reference>
<evidence type="ECO:0000256" key="3">
    <source>
        <dbReference type="ARBA" id="ARBA00022695"/>
    </source>
</evidence>
<dbReference type="Gene3D" id="4.10.60.10">
    <property type="entry name" value="Zinc finger, CCHC-type"/>
    <property type="match status" value="1"/>
</dbReference>
<dbReference type="SUPFAM" id="SSF57756">
    <property type="entry name" value="Retrovirus zinc finger-like domains"/>
    <property type="match status" value="1"/>
</dbReference>
<dbReference type="Pfam" id="PF03732">
    <property type="entry name" value="Retrotrans_gag"/>
    <property type="match status" value="1"/>
</dbReference>
<dbReference type="CDD" id="cd01647">
    <property type="entry name" value="RT_LTR"/>
    <property type="match status" value="1"/>
</dbReference>
<keyword evidence="6" id="KW-0378">Hydrolase</keyword>
<sequence length="745" mass="84240">MANLANTMEANAAATLQAVQRLGQPTGNGNGNGNGEGNTNDNAEGNGDNTGGVPMTLATFLKVHPPIFRGSTDPIKADHWFQAIERALQAQHVPLNQYVEFFQEEAQHWWQAECRLLQLQNADIPWDVFQMAFYKKYFPESAREAKEMELMQLKQGSMSVAEYTNKFEELCRFSRVCQVDPETFESWRCIKYQRGLKENIMTVVAPMEIRVFSDLVNKARVVEEYAKTVAASKDTHGGSSSRGRGKYFHRRGQSFKRGGYTPQGQGGFRKNNQNQFQYAKGRGNQSKSSPDLACDRCGRFHPYDSCKIGLGGCFKCGLPGHIARDCPRGRNQNAGQSQHQGRVFAVNAKDASKADPLMKGICLIGDKSSVALYDTGASHSFISFAKVEELGLKVSELPFDLHVHTPHQTIMTRSSCRQVGFKLEGRDFVHDLICLPMVGLEMILGFDWLSKNRILLDCFERTIRFMPEGENGAVVATGYYLNSVMVHYSGEECQGYILLAANALGDAQNLDQIPVVRDFPEVFPEDIPEFPPQREIEFTIELVPGARPVSIAPYRMAPIELAELKTQLEELLNKRFIRPSVSPWGAPVLLVKKKDGGMRLCVDYRQLNKVTVKNKYPLPRIDDLMDQLQGAGVFSKIDLRSGYHQIRVKEDDIPKTAFRTRYGHYEFAVMSFGLTNAPAVFMDYMNRVFRPFLDKFVVVFIDDILVYSKTVKEHEEHLRIVLQILKERKLEAQFLEAIYFNKRAI</sequence>
<dbReference type="GeneID" id="107489254"/>
<keyword evidence="3" id="KW-0548">Nucleotidyltransferase</keyword>
<dbReference type="InterPro" id="IPR001878">
    <property type="entry name" value="Znf_CCHC"/>
</dbReference>
<keyword evidence="8" id="KW-0862">Zinc</keyword>
<feature type="domain" description="Reverse transcriptase" evidence="11">
    <location>
        <begin position="572"/>
        <end position="745"/>
    </location>
</feature>
<dbReference type="Proteomes" id="UP000515211">
    <property type="component" value="Chromosome 5"/>
</dbReference>
<protein>
    <submittedName>
        <fullName evidence="13">Uncharacterized protein LOC107489254</fullName>
    </submittedName>
</protein>
<feature type="domain" description="CCHC-type" evidence="10">
    <location>
        <begin position="313"/>
        <end position="328"/>
    </location>
</feature>
<evidence type="ECO:0000256" key="9">
    <source>
        <dbReference type="SAM" id="MobiDB-lite"/>
    </source>
</evidence>
<evidence type="ECO:0000313" key="12">
    <source>
        <dbReference type="Proteomes" id="UP000515211"/>
    </source>
</evidence>
<gene>
    <name evidence="13" type="primary">LOC107489254</name>
</gene>
<dbReference type="Pfam" id="PF08284">
    <property type="entry name" value="RVP_2"/>
    <property type="match status" value="1"/>
</dbReference>
<dbReference type="Gene3D" id="2.40.70.10">
    <property type="entry name" value="Acid Proteases"/>
    <property type="match status" value="1"/>
</dbReference>
<dbReference type="Pfam" id="PF00098">
    <property type="entry name" value="zf-CCHC"/>
    <property type="match status" value="1"/>
</dbReference>
<evidence type="ECO:0000256" key="5">
    <source>
        <dbReference type="ARBA" id="ARBA00022759"/>
    </source>
</evidence>
<dbReference type="RefSeq" id="XP_052117673.1">
    <property type="nucleotide sequence ID" value="XM_052261713.1"/>
</dbReference>
<name>A0A9C6TYP7_ARADU</name>
<dbReference type="GO" id="GO:0004519">
    <property type="term" value="F:endonuclease activity"/>
    <property type="evidence" value="ECO:0007669"/>
    <property type="project" value="UniProtKB-KW"/>
</dbReference>